<dbReference type="AlphaFoldDB" id="Q7UGZ6"/>
<dbReference type="InParanoid" id="Q7UGZ6"/>
<protein>
    <submittedName>
        <fullName evidence="2">Uncharacterized protein</fullName>
    </submittedName>
</protein>
<evidence type="ECO:0000313" key="3">
    <source>
        <dbReference type="Proteomes" id="UP000001025"/>
    </source>
</evidence>
<dbReference type="HOGENOM" id="CLU_2791199_0_0_0"/>
<dbReference type="STRING" id="243090.RB4927"/>
<organism evidence="2 3">
    <name type="scientific">Rhodopirellula baltica (strain DSM 10527 / NCIMB 13988 / SH1)</name>
    <dbReference type="NCBI Taxonomy" id="243090"/>
    <lineage>
        <taxon>Bacteria</taxon>
        <taxon>Pseudomonadati</taxon>
        <taxon>Planctomycetota</taxon>
        <taxon>Planctomycetia</taxon>
        <taxon>Pirellulales</taxon>
        <taxon>Pirellulaceae</taxon>
        <taxon>Rhodopirellula</taxon>
    </lineage>
</organism>
<sequence length="68" mass="7961">MDWDGEETTGVSNLQSRAGDRNKGLSRPPVSDWWEEMDPLEQSHRLRQTAILSREWPFWQRECSVASN</sequence>
<dbReference type="EnsemblBacteria" id="CAD78183">
    <property type="protein sequence ID" value="CAD78183"/>
    <property type="gene ID" value="RB4927"/>
</dbReference>
<accession>Q7UGZ6</accession>
<reference evidence="2 3" key="1">
    <citation type="journal article" date="2003" name="Proc. Natl. Acad. Sci. U.S.A.">
        <title>Complete genome sequence of the marine planctomycete Pirellula sp. strain 1.</title>
        <authorList>
            <person name="Gloeckner F.O."/>
            <person name="Kube M."/>
            <person name="Bauer M."/>
            <person name="Teeling H."/>
            <person name="Lombardot T."/>
            <person name="Ludwig W."/>
            <person name="Gade D."/>
            <person name="Beck A."/>
            <person name="Borzym K."/>
            <person name="Heitmann K."/>
            <person name="Rabus R."/>
            <person name="Schlesner H."/>
            <person name="Amann R."/>
            <person name="Reinhardt R."/>
        </authorList>
    </citation>
    <scope>NUCLEOTIDE SEQUENCE [LARGE SCALE GENOMIC DNA]</scope>
    <source>
        <strain evidence="3">DSM 10527 / NCIMB 13988 / SH1</strain>
    </source>
</reference>
<dbReference type="Proteomes" id="UP000001025">
    <property type="component" value="Chromosome"/>
</dbReference>
<dbReference type="EMBL" id="BX294141">
    <property type="protein sequence ID" value="CAD78183.1"/>
    <property type="molecule type" value="Genomic_DNA"/>
</dbReference>
<feature type="region of interest" description="Disordered" evidence="1">
    <location>
        <begin position="1"/>
        <end position="33"/>
    </location>
</feature>
<gene>
    <name evidence="2" type="ordered locus">RB4927</name>
</gene>
<keyword evidence="3" id="KW-1185">Reference proteome</keyword>
<name>Q7UGZ6_RHOBA</name>
<evidence type="ECO:0000256" key="1">
    <source>
        <dbReference type="SAM" id="MobiDB-lite"/>
    </source>
</evidence>
<dbReference type="KEGG" id="rba:RB4927"/>
<proteinExistence type="predicted"/>
<evidence type="ECO:0000313" key="2">
    <source>
        <dbReference type="EMBL" id="CAD78183.1"/>
    </source>
</evidence>